<dbReference type="PANTHER" id="PTHR45138:SF9">
    <property type="entry name" value="DIGUANYLATE CYCLASE DGCM-RELATED"/>
    <property type="match status" value="1"/>
</dbReference>
<evidence type="ECO:0000313" key="6">
    <source>
        <dbReference type="EMBL" id="MCK7593074.1"/>
    </source>
</evidence>
<dbReference type="InterPro" id="IPR000160">
    <property type="entry name" value="GGDEF_dom"/>
</dbReference>
<sequence length="301" mass="32500">MSDSRFSASAGNLLAVAHPSTTTQGLLDALEEEHRVVRVASIDAAAEALHRESPDLVLLDAALLADAAALLATLPRLHVQHLPLMLIGDAAHELVEQSVEAGVADWMPADLPAPLARRRVAIALDLRYAQELLRAQTLLDGLTGLANRKRFDEFLQAADGNARRRKEPMALILFDVDEFASYNEALGSRAGDEVLLHIGRTLASARRRPFDLFARFSGDCFACVLPDTDLEGARAVAELFLADVDALQIDHPDSQVASHVTISVGIAAHVPQPAEHPLILLEMANQALRRAKLAGRHVVSD</sequence>
<feature type="modified residue" description="4-aspartylphosphate" evidence="3">
    <location>
        <position position="60"/>
    </location>
</feature>
<dbReference type="RefSeq" id="WP_248206082.1">
    <property type="nucleotide sequence ID" value="NZ_JALNMH010000003.1"/>
</dbReference>
<dbReference type="Pfam" id="PF00990">
    <property type="entry name" value="GGDEF"/>
    <property type="match status" value="1"/>
</dbReference>
<organism evidence="6 7">
    <name type="scientific">Pseudomarimonas salicorniae</name>
    <dbReference type="NCBI Taxonomy" id="2933270"/>
    <lineage>
        <taxon>Bacteria</taxon>
        <taxon>Pseudomonadati</taxon>
        <taxon>Pseudomonadota</taxon>
        <taxon>Gammaproteobacteria</taxon>
        <taxon>Lysobacterales</taxon>
        <taxon>Lysobacteraceae</taxon>
        <taxon>Pseudomarimonas</taxon>
    </lineage>
</organism>
<dbReference type="SUPFAM" id="SSF55073">
    <property type="entry name" value="Nucleotide cyclase"/>
    <property type="match status" value="1"/>
</dbReference>
<keyword evidence="3" id="KW-0597">Phosphoprotein</keyword>
<accession>A0ABT0GEU5</accession>
<evidence type="ECO:0000313" key="7">
    <source>
        <dbReference type="Proteomes" id="UP001431449"/>
    </source>
</evidence>
<dbReference type="InterPro" id="IPR001789">
    <property type="entry name" value="Sig_transdc_resp-reg_receiver"/>
</dbReference>
<keyword evidence="7" id="KW-1185">Reference proteome</keyword>
<protein>
    <recommendedName>
        <fullName evidence="1">diguanylate cyclase</fullName>
        <ecNumber evidence="1">2.7.7.65</ecNumber>
    </recommendedName>
</protein>
<dbReference type="CDD" id="cd01949">
    <property type="entry name" value="GGDEF"/>
    <property type="match status" value="1"/>
</dbReference>
<dbReference type="EC" id="2.7.7.65" evidence="1"/>
<evidence type="ECO:0000259" key="4">
    <source>
        <dbReference type="PROSITE" id="PS50110"/>
    </source>
</evidence>
<evidence type="ECO:0000256" key="2">
    <source>
        <dbReference type="ARBA" id="ARBA00034247"/>
    </source>
</evidence>
<comment type="catalytic activity">
    <reaction evidence="2">
        <text>2 GTP = 3',3'-c-di-GMP + 2 diphosphate</text>
        <dbReference type="Rhea" id="RHEA:24898"/>
        <dbReference type="ChEBI" id="CHEBI:33019"/>
        <dbReference type="ChEBI" id="CHEBI:37565"/>
        <dbReference type="ChEBI" id="CHEBI:58805"/>
        <dbReference type="EC" id="2.7.7.65"/>
    </reaction>
</comment>
<dbReference type="InterPro" id="IPR050469">
    <property type="entry name" value="Diguanylate_Cyclase"/>
</dbReference>
<dbReference type="Gene3D" id="3.40.50.2300">
    <property type="match status" value="1"/>
</dbReference>
<proteinExistence type="predicted"/>
<dbReference type="Gene3D" id="3.30.70.270">
    <property type="match status" value="1"/>
</dbReference>
<dbReference type="PANTHER" id="PTHR45138">
    <property type="entry name" value="REGULATORY COMPONENTS OF SENSORY TRANSDUCTION SYSTEM"/>
    <property type="match status" value="1"/>
</dbReference>
<feature type="domain" description="GGDEF" evidence="5">
    <location>
        <begin position="167"/>
        <end position="301"/>
    </location>
</feature>
<reference evidence="6" key="1">
    <citation type="submission" date="2022-04" db="EMBL/GenBank/DDBJ databases">
        <title>Lysobacter sp. CAU 1642 isolated from sea sand.</title>
        <authorList>
            <person name="Kim W."/>
        </authorList>
    </citation>
    <scope>NUCLEOTIDE SEQUENCE</scope>
    <source>
        <strain evidence="6">CAU 1642</strain>
    </source>
</reference>
<dbReference type="InterPro" id="IPR043128">
    <property type="entry name" value="Rev_trsase/Diguanyl_cyclase"/>
</dbReference>
<dbReference type="PROSITE" id="PS50887">
    <property type="entry name" value="GGDEF"/>
    <property type="match status" value="1"/>
</dbReference>
<evidence type="ECO:0000256" key="3">
    <source>
        <dbReference type="PROSITE-ProRule" id="PRU00169"/>
    </source>
</evidence>
<name>A0ABT0GEU5_9GAMM</name>
<dbReference type="InterPro" id="IPR029787">
    <property type="entry name" value="Nucleotide_cyclase"/>
</dbReference>
<dbReference type="NCBIfam" id="TIGR00254">
    <property type="entry name" value="GGDEF"/>
    <property type="match status" value="1"/>
</dbReference>
<dbReference type="SUPFAM" id="SSF52172">
    <property type="entry name" value="CheY-like"/>
    <property type="match status" value="1"/>
</dbReference>
<feature type="domain" description="Response regulatory" evidence="4">
    <location>
        <begin position="12"/>
        <end position="124"/>
    </location>
</feature>
<comment type="caution">
    <text evidence="6">The sequence shown here is derived from an EMBL/GenBank/DDBJ whole genome shotgun (WGS) entry which is preliminary data.</text>
</comment>
<dbReference type="EMBL" id="JALNMH010000003">
    <property type="protein sequence ID" value="MCK7593074.1"/>
    <property type="molecule type" value="Genomic_DNA"/>
</dbReference>
<dbReference type="Proteomes" id="UP001431449">
    <property type="component" value="Unassembled WGS sequence"/>
</dbReference>
<evidence type="ECO:0000259" key="5">
    <source>
        <dbReference type="PROSITE" id="PS50887"/>
    </source>
</evidence>
<evidence type="ECO:0000256" key="1">
    <source>
        <dbReference type="ARBA" id="ARBA00012528"/>
    </source>
</evidence>
<dbReference type="SMART" id="SM00267">
    <property type="entry name" value="GGDEF"/>
    <property type="match status" value="1"/>
</dbReference>
<gene>
    <name evidence="6" type="ORF">M0G41_05240</name>
</gene>
<dbReference type="PROSITE" id="PS50110">
    <property type="entry name" value="RESPONSE_REGULATORY"/>
    <property type="match status" value="1"/>
</dbReference>
<dbReference type="InterPro" id="IPR011006">
    <property type="entry name" value="CheY-like_superfamily"/>
</dbReference>